<dbReference type="AlphaFoldDB" id="A0A1H8IHS9"/>
<dbReference type="Proteomes" id="UP000198939">
    <property type="component" value="Unassembled WGS sequence"/>
</dbReference>
<dbReference type="EMBL" id="FNXB01000008">
    <property type="protein sequence ID" value="SEH71045.1"/>
    <property type="molecule type" value="Genomic_DNA"/>
</dbReference>
<keyword evidence="4" id="KW-1185">Reference proteome</keyword>
<dbReference type="EMBL" id="FOCV01000006">
    <property type="protein sequence ID" value="SEN67766.1"/>
    <property type="molecule type" value="Genomic_DNA"/>
</dbReference>
<name>A0A1H8IHS9_9HYPH</name>
<sequence length="130" mass="14548">MTNSGEPQWELDDEFKTLTITFPTDPPVAFVLDATSVSNLIEGAGQIRAEMPPPHDENWEGGQMVDAVLDPRWYSESDALLGDSLLHIRDPRFGWLHYALTRESARALGTLLILQADDLPADKEGHHRKN</sequence>
<dbReference type="Proteomes" id="UP000183063">
    <property type="component" value="Unassembled WGS sequence"/>
</dbReference>
<reference evidence="3" key="1">
    <citation type="submission" date="2016-10" db="EMBL/GenBank/DDBJ databases">
        <authorList>
            <person name="Wibberg D."/>
        </authorList>
    </citation>
    <scope>NUCLEOTIDE SEQUENCE [LARGE SCALE GENOMIC DNA]</scope>
</reference>
<reference evidence="2 4" key="2">
    <citation type="submission" date="2016-10" db="EMBL/GenBank/DDBJ databases">
        <authorList>
            <person name="Varghese N."/>
            <person name="Submissions S."/>
        </authorList>
    </citation>
    <scope>NUCLEOTIDE SEQUENCE [LARGE SCALE GENOMIC DNA]</scope>
    <source>
        <strain evidence="2 4">CGMCC 1.7071</strain>
    </source>
</reference>
<protein>
    <submittedName>
        <fullName evidence="1">Uncharacterized protein</fullName>
    </submittedName>
</protein>
<evidence type="ECO:0000313" key="3">
    <source>
        <dbReference type="Proteomes" id="UP000183063"/>
    </source>
</evidence>
<reference evidence="1" key="3">
    <citation type="submission" date="2016-10" db="EMBL/GenBank/DDBJ databases">
        <authorList>
            <person name="de Groot N.N."/>
        </authorList>
    </citation>
    <scope>NUCLEOTIDE SEQUENCE [LARGE SCALE GENOMIC DNA]</scope>
    <source>
        <strain evidence="1">CCBAU85039</strain>
    </source>
</reference>
<accession>A0A1H8IHS9</accession>
<gene>
    <name evidence="1" type="ORF">RTCCBAU85039_1916</name>
    <name evidence="2" type="ORF">SAMN05216228_1006129</name>
</gene>
<evidence type="ECO:0000313" key="1">
    <source>
        <dbReference type="EMBL" id="SEH71045.1"/>
    </source>
</evidence>
<evidence type="ECO:0000313" key="2">
    <source>
        <dbReference type="EMBL" id="SEN67766.1"/>
    </source>
</evidence>
<evidence type="ECO:0000313" key="4">
    <source>
        <dbReference type="Proteomes" id="UP000198939"/>
    </source>
</evidence>
<proteinExistence type="predicted"/>
<dbReference type="RefSeq" id="WP_072373735.1">
    <property type="nucleotide sequence ID" value="NZ_FNXB01000008.1"/>
</dbReference>
<organism evidence="1 3">
    <name type="scientific">Rhizobium tibeticum</name>
    <dbReference type="NCBI Taxonomy" id="501024"/>
    <lineage>
        <taxon>Bacteria</taxon>
        <taxon>Pseudomonadati</taxon>
        <taxon>Pseudomonadota</taxon>
        <taxon>Alphaproteobacteria</taxon>
        <taxon>Hyphomicrobiales</taxon>
        <taxon>Rhizobiaceae</taxon>
        <taxon>Rhizobium/Agrobacterium group</taxon>
        <taxon>Rhizobium</taxon>
    </lineage>
</organism>
<dbReference type="OrthoDB" id="8390236at2"/>